<organism evidence="1 2">
    <name type="scientific">Acinetobacter johnsonii</name>
    <dbReference type="NCBI Taxonomy" id="40214"/>
    <lineage>
        <taxon>Bacteria</taxon>
        <taxon>Pseudomonadati</taxon>
        <taxon>Pseudomonadota</taxon>
        <taxon>Gammaproteobacteria</taxon>
        <taxon>Moraxellales</taxon>
        <taxon>Moraxellaceae</taxon>
        <taxon>Acinetobacter</taxon>
    </lineage>
</organism>
<gene>
    <name evidence="1" type="ORF">AJO04nite_00710</name>
</gene>
<protein>
    <recommendedName>
        <fullName evidence="3">Replication initiation protein</fullName>
    </recommendedName>
</protein>
<dbReference type="EMBL" id="BJUJ01000001">
    <property type="protein sequence ID" value="GEK42813.1"/>
    <property type="molecule type" value="Genomic_DNA"/>
</dbReference>
<evidence type="ECO:0008006" key="3">
    <source>
        <dbReference type="Google" id="ProtNLM"/>
    </source>
</evidence>
<proteinExistence type="predicted"/>
<dbReference type="RefSeq" id="WP_114836356.1">
    <property type="nucleotide sequence ID" value="NZ_CP140003.1"/>
</dbReference>
<evidence type="ECO:0000313" key="1">
    <source>
        <dbReference type="EMBL" id="GEK42813.1"/>
    </source>
</evidence>
<accession>A0AAV3W9Q2</accession>
<evidence type="ECO:0000313" key="2">
    <source>
        <dbReference type="Proteomes" id="UP000321274"/>
    </source>
</evidence>
<dbReference type="AlphaFoldDB" id="A0AAV3W9Q2"/>
<sequence>MNKHSFSQKCHNLIERLNRLDFVDPFSAEYYKEMKAIEFEMSILDKAERTPNTAITKPTFLEVPANISDEDLTFTLHSLTERYAANAKSADDFETMIYSNINNYDFKAMKIKVKAQVDFLDLYFEIGKASTRHDIKKYLTEKTGVTHYISEHGNGFIIRLHDINSMHQLQRRIQFLDHFNCHTDSFQVVEMELAVDFYQFKHRALATALFKSIRLPSSTNNFRVFKSKLGEFTAIPNNPLAMISKLNQDYNIGINHKNSDEYWHLYIKTTDHNKQSLPQVDWRIRAEKNIKLNVLTQMDNRLLNMRQVLNEGFKGLSFTQLKETAPLDMKAKYKDSVNPFGQEQEIYYDKSRHKRTLPEHIEKNTALNQLISNAVQNLLRNFTISQK</sequence>
<reference evidence="1 2" key="1">
    <citation type="submission" date="2019-07" db="EMBL/GenBank/DDBJ databases">
        <title>Whole genome shotgun sequence of Acinetobacter johnsonii NBRC 102197.</title>
        <authorList>
            <person name="Hosoyama A."/>
            <person name="Uohara A."/>
            <person name="Ohji S."/>
            <person name="Ichikawa N."/>
        </authorList>
    </citation>
    <scope>NUCLEOTIDE SEQUENCE [LARGE SCALE GENOMIC DNA]</scope>
    <source>
        <strain evidence="1 2">NBRC 102197</strain>
    </source>
</reference>
<dbReference type="Proteomes" id="UP000321274">
    <property type="component" value="Unassembled WGS sequence"/>
</dbReference>
<comment type="caution">
    <text evidence="1">The sequence shown here is derived from an EMBL/GenBank/DDBJ whole genome shotgun (WGS) entry which is preliminary data.</text>
</comment>
<name>A0AAV3W9Q2_ACIJO</name>